<gene>
    <name evidence="5" type="ORF">BYL167_LOCUS67149</name>
</gene>
<dbReference type="SUPFAM" id="SSF64593">
    <property type="entry name" value="Intermediate filament protein, coiled coil region"/>
    <property type="match status" value="1"/>
</dbReference>
<feature type="region of interest" description="Disordered" evidence="3">
    <location>
        <begin position="1"/>
        <end position="20"/>
    </location>
</feature>
<dbReference type="Proteomes" id="UP000681967">
    <property type="component" value="Unassembled WGS sequence"/>
</dbReference>
<dbReference type="PANTHER" id="PTHR45652">
    <property type="entry name" value="GLIAL FIBRILLARY ACIDIC PROTEIN"/>
    <property type="match status" value="1"/>
</dbReference>
<dbReference type="InterPro" id="IPR039008">
    <property type="entry name" value="IF_rod_dom"/>
</dbReference>
<keyword evidence="1" id="KW-0403">Intermediate filament</keyword>
<feature type="compositionally biased region" description="Polar residues" evidence="3">
    <location>
        <begin position="65"/>
        <end position="75"/>
    </location>
</feature>
<feature type="region of interest" description="Disordered" evidence="3">
    <location>
        <begin position="65"/>
        <end position="96"/>
    </location>
</feature>
<name>A0A8S3FIN2_9BILA</name>
<dbReference type="AlphaFoldDB" id="A0A8S3FIN2"/>
<feature type="non-terminal residue" evidence="5">
    <location>
        <position position="1"/>
    </location>
</feature>
<evidence type="ECO:0000256" key="3">
    <source>
        <dbReference type="SAM" id="MobiDB-lite"/>
    </source>
</evidence>
<comment type="caution">
    <text evidence="5">The sequence shown here is derived from an EMBL/GenBank/DDBJ whole genome shotgun (WGS) entry which is preliminary data.</text>
</comment>
<feature type="compositionally biased region" description="Low complexity" evidence="3">
    <location>
        <begin position="1"/>
        <end position="17"/>
    </location>
</feature>
<dbReference type="GO" id="GO:0045109">
    <property type="term" value="P:intermediate filament organization"/>
    <property type="evidence" value="ECO:0007669"/>
    <property type="project" value="TreeGrafter"/>
</dbReference>
<dbReference type="EMBL" id="CAJOBH010244853">
    <property type="protein sequence ID" value="CAF5121579.1"/>
    <property type="molecule type" value="Genomic_DNA"/>
</dbReference>
<evidence type="ECO:0000259" key="4">
    <source>
        <dbReference type="PROSITE" id="PS51842"/>
    </source>
</evidence>
<dbReference type="GO" id="GO:0005737">
    <property type="term" value="C:cytoplasm"/>
    <property type="evidence" value="ECO:0007669"/>
    <property type="project" value="TreeGrafter"/>
</dbReference>
<sequence>MLFSSSTTLTSSSSSTTGVSQFDTSINTSADILSQNSPVASVPPITTHSPMLSGVGDSITTSIRSVSAETTTRNRSPVHRYGINETGNNSSHSSLYQSTNTQVTGNLRVQHQREKQELSELNDRFRGYLDRVKILEIKNSKLTSQLEDITK</sequence>
<evidence type="ECO:0000256" key="2">
    <source>
        <dbReference type="ARBA" id="ARBA00023054"/>
    </source>
</evidence>
<evidence type="ECO:0000313" key="6">
    <source>
        <dbReference type="Proteomes" id="UP000681967"/>
    </source>
</evidence>
<dbReference type="PANTHER" id="PTHR45652:SF21">
    <property type="entry name" value="ZINC FINGER CCCH DOMAIN-CONTAINING PROTEIN 13-LIKE ISOFORM X1"/>
    <property type="match status" value="1"/>
</dbReference>
<keyword evidence="2" id="KW-0175">Coiled coil</keyword>
<reference evidence="5" key="1">
    <citation type="submission" date="2021-02" db="EMBL/GenBank/DDBJ databases">
        <authorList>
            <person name="Nowell W R."/>
        </authorList>
    </citation>
    <scope>NUCLEOTIDE SEQUENCE</scope>
</reference>
<evidence type="ECO:0000256" key="1">
    <source>
        <dbReference type="ARBA" id="ARBA00022754"/>
    </source>
</evidence>
<evidence type="ECO:0000313" key="5">
    <source>
        <dbReference type="EMBL" id="CAF5121579.1"/>
    </source>
</evidence>
<accession>A0A8S3FIN2</accession>
<dbReference type="GO" id="GO:0005882">
    <property type="term" value="C:intermediate filament"/>
    <property type="evidence" value="ECO:0007669"/>
    <property type="project" value="UniProtKB-KW"/>
</dbReference>
<proteinExistence type="predicted"/>
<dbReference type="PROSITE" id="PS51842">
    <property type="entry name" value="IF_ROD_2"/>
    <property type="match status" value="1"/>
</dbReference>
<feature type="compositionally biased region" description="Polar residues" evidence="3">
    <location>
        <begin position="85"/>
        <end position="96"/>
    </location>
</feature>
<dbReference type="InterPro" id="IPR050405">
    <property type="entry name" value="Intermediate_filament"/>
</dbReference>
<protein>
    <recommendedName>
        <fullName evidence="4">IF rod domain-containing protein</fullName>
    </recommendedName>
</protein>
<dbReference type="GO" id="GO:0005200">
    <property type="term" value="F:structural constituent of cytoskeleton"/>
    <property type="evidence" value="ECO:0007669"/>
    <property type="project" value="TreeGrafter"/>
</dbReference>
<organism evidence="5 6">
    <name type="scientific">Rotaria magnacalcarata</name>
    <dbReference type="NCBI Taxonomy" id="392030"/>
    <lineage>
        <taxon>Eukaryota</taxon>
        <taxon>Metazoa</taxon>
        <taxon>Spiralia</taxon>
        <taxon>Gnathifera</taxon>
        <taxon>Rotifera</taxon>
        <taxon>Eurotatoria</taxon>
        <taxon>Bdelloidea</taxon>
        <taxon>Philodinida</taxon>
        <taxon>Philodinidae</taxon>
        <taxon>Rotaria</taxon>
    </lineage>
</organism>
<feature type="domain" description="IF rod" evidence="4">
    <location>
        <begin position="114"/>
        <end position="151"/>
    </location>
</feature>